<dbReference type="Proteomes" id="UP000247075">
    <property type="component" value="Segment"/>
</dbReference>
<accession>A0A2U8UNS1</accession>
<name>A0A2U8UNS1_9CAUD</name>
<dbReference type="KEGG" id="vg:55608303"/>
<dbReference type="GeneID" id="55608303"/>
<evidence type="ECO:0000313" key="3">
    <source>
        <dbReference type="Proteomes" id="UP000247075"/>
    </source>
</evidence>
<organism evidence="2 3">
    <name type="scientific">Streptomyces phage FlowerPower</name>
    <dbReference type="NCBI Taxonomy" id="2182408"/>
    <lineage>
        <taxon>Viruses</taxon>
        <taxon>Duplodnaviria</taxon>
        <taxon>Heunggongvirae</taxon>
        <taxon>Uroviricota</taxon>
        <taxon>Caudoviricetes</taxon>
        <taxon>Beephvirinae</taxon>
        <taxon>Flowerpowervirus</taxon>
        <taxon>Flowerpowervirus flowerpower</taxon>
    </lineage>
</organism>
<gene>
    <name evidence="2" type="primary">40</name>
    <name evidence="2" type="ORF">SEA_FLOWERPOWER_40</name>
</gene>
<proteinExistence type="predicted"/>
<evidence type="ECO:0000313" key="2">
    <source>
        <dbReference type="EMBL" id="AWN05121.1"/>
    </source>
</evidence>
<feature type="region of interest" description="Disordered" evidence="1">
    <location>
        <begin position="60"/>
        <end position="82"/>
    </location>
</feature>
<dbReference type="RefSeq" id="YP_009838076.1">
    <property type="nucleotide sequence ID" value="NC_048706.1"/>
</dbReference>
<feature type="compositionally biased region" description="Polar residues" evidence="1">
    <location>
        <begin position="72"/>
        <end position="82"/>
    </location>
</feature>
<keyword evidence="3" id="KW-1185">Reference proteome</keyword>
<reference evidence="2 3" key="1">
    <citation type="submission" date="2018-04" db="EMBL/GenBank/DDBJ databases">
        <authorList>
            <person name="Richter O.R."/>
            <person name="Sprando J."/>
            <person name="Abi J.R."/>
            <person name="Abidin Z.U."/>
            <person name="Aboumatar N."/>
            <person name="Aguilar F.A."/>
            <person name="Ahmed M."/>
            <person name="Aklilu M."/>
            <person name="Ali S.Z."/>
            <person name="Araia S."/>
            <person name="Asbury H."/>
            <person name="Atkinson A.N."/>
            <person name="Azam A.M."/>
            <person name="Bell J.L."/>
            <person name="Bhagat S."/>
            <person name="Bhatti J.A."/>
            <person name="Bhavsar J."/>
            <person name="Blocker D."/>
            <person name="Bonhomme B."/>
            <person name="Buker C.Y."/>
            <person name="Burnett T.D."/>
            <person name="Campbell R.L."/>
            <person name="Campbell S.M."/>
            <person name="Carinugan C.L."/>
            <person name="Chan P.R."/>
            <person name="Chen S."/>
            <person name="Dahne M."/>
            <person name="Dang V.Q."/>
            <person name="Ding J.R."/>
            <person name="Dunn G.L."/>
            <person name="Flores O.S."/>
            <person name="Frank D.N."/>
            <person name="Gonzalez N."/>
            <person name="Goryunova E."/>
            <person name="Hoang T."/>
            <person name="Hollenhorst D."/>
            <person name="Hora A.B."/>
            <person name="Hutchison A.S."/>
            <person name="Huynh A."/>
            <person name="Jani A."/>
            <person name="Jawed T."/>
            <person name="Jeffries M.J."/>
            <person name="Jian G.M."/>
            <person name="Joshi C."/>
            <person name="Kallab S."/>
            <person name="Kang L."/>
            <person name="Khan A."/>
            <person name="Klontz C.M."/>
            <person name="Koert M."/>
            <person name="Lagasca A."/>
            <person name="Lakhani A."/>
            <person name="Larsen A."/>
            <person name="Le A."/>
            <person name="Lee D.Y."/>
            <person name="Lembirik S."/>
            <person name="Lenus S."/>
            <person name="Lesniewski A.M."/>
            <person name="Lu W."/>
            <person name="Mamarakhimova Z."/>
            <person name="Mason S."/>
            <person name="Mathew L.K."/>
            <person name="Mattson C.L."/>
            <person name="Mian U.H."/>
            <person name="Morcos G.S."/>
            <person name="Muhler C.W."/>
            <person name="Naeem N.-U.-A."/>
            <person name="Namagiri S."/>
            <person name="Nassehi T."/>
            <person name="Nazarian M."/>
            <person name="Neal R.A."/>
            <person name="Negash K."/>
            <person name="Ngaleu B.J."/>
            <person name="Nguyen B.T."/>
            <person name="Nguyen K.V."/>
            <person name="Odili J.C."/>
            <person name="Ogletree A."/>
            <person name="Okojie E."/>
            <person name="Olajide T.E."/>
            <person name="Onwukwe C.S."/>
            <person name="Ozako O."/>
            <person name="Pakala M."/>
            <person name="Patel P."/>
            <person name="Patel H.J."/>
            <person name="Patel R."/>
            <person name="Paudel H."/>
            <person name="Pikounis A.J."/>
            <person name="Qazi M.A."/>
            <person name="Quiroz J.N."/>
            <person name="Ramachandran P.N."/>
            <person name="Rashford R.L."/>
            <person name="Rivera J."/>
            <person name="Romero F.D."/>
            <person name="Saba P.A."/>
            <person name="Sabu R.L."/>
            <person name="Saeed O.S."/>
            <person name="Saraf S."/>
            <person name="Scarano A.L."/>
            <person name="Sciandra C."/>
            <person name="Shakarov P."/>
            <person name="Sharma A."/>
            <person name="Singh K."/>
            <person name="Singh S."/>
            <person name="Spindler S.E."/>
            <person name="Szymanik K.H."/>
            <person name="Tahir M."/>
            <person name="Tchuinte L.U."/>
            <person name="Thakkar V."/>
            <person name="Tombo Z.B."/>
            <person name="Touma A."/>
            <person name="Tran J.N."/>
            <person name="Tran N."/>
            <person name="Truong D.H."/>
            <person name="Turner M.D."/>
            <person name="Vidmar M."/>
            <person name="Vuong K."/>
            <person name="Wilson B."/>
            <person name="Xie C.L."/>
            <person name="Yasinova A.G."/>
            <person name="Yu A.M."/>
            <person name="Zolnerowich N."/>
            <person name="Cortez R."/>
            <person name="Greis H.L."/>
            <person name="Lee M."/>
            <person name="Mantzavinos A."/>
            <person name="Mohamed I.R."/>
            <person name="Patel P."/>
            <person name="Puglisi K.M."/>
            <person name="Bhattacharya M."/>
            <person name="Correa-Mendez M."/>
            <person name="Fabian M."/>
            <person name="Reger N."/>
            <person name="Tran K."/>
            <person name="Erill I."/>
            <person name="Caruso S.M."/>
            <person name="Garlena R.A."/>
            <person name="Russell D.A."/>
            <person name="Pope W.H."/>
            <person name="Jacobs-Sera D."/>
            <person name="Hatfull G.F."/>
        </authorList>
    </citation>
    <scope>NUCLEOTIDE SEQUENCE [LARGE SCALE GENOMIC DNA]</scope>
</reference>
<sequence>MAHVYDPAKQACDPLYHPLCAGYDMCIAGPGGVSTFTENNEKGILETGLQQVISRHQYADLGSDHDSHKQGIYTTNSVGDRD</sequence>
<protein>
    <submittedName>
        <fullName evidence="2">Uncharacterized protein</fullName>
    </submittedName>
</protein>
<evidence type="ECO:0000256" key="1">
    <source>
        <dbReference type="SAM" id="MobiDB-lite"/>
    </source>
</evidence>
<dbReference type="EMBL" id="MH155868">
    <property type="protein sequence ID" value="AWN05121.1"/>
    <property type="molecule type" value="Genomic_DNA"/>
</dbReference>